<comment type="subcellular location">
    <subcellularLocation>
        <location evidence="1">Cell membrane</location>
        <topology evidence="1">Multi-pass membrane protein</topology>
    </subcellularLocation>
</comment>
<evidence type="ECO:0000256" key="2">
    <source>
        <dbReference type="ARBA" id="ARBA00022448"/>
    </source>
</evidence>
<feature type="active site" description="Phosphocysteine intermediate; for EIIB activity" evidence="11">
    <location>
        <position position="26"/>
    </location>
</feature>
<dbReference type="RefSeq" id="WP_155282695.1">
    <property type="nucleotide sequence ID" value="NZ_AP019831.1"/>
</dbReference>
<dbReference type="Proteomes" id="UP000422644">
    <property type="component" value="Chromosome"/>
</dbReference>
<keyword evidence="6" id="KW-0598">Phosphotransferase system</keyword>
<evidence type="ECO:0000256" key="7">
    <source>
        <dbReference type="ARBA" id="ARBA00022692"/>
    </source>
</evidence>
<evidence type="ECO:0000313" key="16">
    <source>
        <dbReference type="Proteomes" id="UP000422644"/>
    </source>
</evidence>
<dbReference type="Gene3D" id="3.30.1360.60">
    <property type="entry name" value="Glucose permease domain IIB"/>
    <property type="match status" value="1"/>
</dbReference>
<dbReference type="GO" id="GO:0008982">
    <property type="term" value="F:protein-N(PI)-phosphohistidine-sugar phosphotransferase activity"/>
    <property type="evidence" value="ECO:0007669"/>
    <property type="project" value="InterPro"/>
</dbReference>
<evidence type="ECO:0000256" key="3">
    <source>
        <dbReference type="ARBA" id="ARBA00022475"/>
    </source>
</evidence>
<dbReference type="InterPro" id="IPR050558">
    <property type="entry name" value="PTS_Sugar-Specific_Components"/>
</dbReference>
<evidence type="ECO:0000256" key="9">
    <source>
        <dbReference type="ARBA" id="ARBA00022989"/>
    </source>
</evidence>
<dbReference type="OrthoDB" id="92465at2"/>
<dbReference type="GO" id="GO:0090588">
    <property type="term" value="F:protein-phosphocysteine-N-acetylmuramate phosphotransferase system transporter activity"/>
    <property type="evidence" value="ECO:0007669"/>
    <property type="project" value="TreeGrafter"/>
</dbReference>
<evidence type="ECO:0000256" key="5">
    <source>
        <dbReference type="ARBA" id="ARBA00022679"/>
    </source>
</evidence>
<accession>A0A510K0B2</accession>
<feature type="transmembrane region" description="Helical" evidence="12">
    <location>
        <begin position="150"/>
        <end position="171"/>
    </location>
</feature>
<dbReference type="InterPro" id="IPR003352">
    <property type="entry name" value="PTS_EIIC"/>
</dbReference>
<dbReference type="PANTHER" id="PTHR30175:SF3">
    <property type="entry name" value="PTS SYSTEM N-ACETYLMURAMIC ACID-SPECIFIC EIIBC COMPONENT"/>
    <property type="match status" value="1"/>
</dbReference>
<dbReference type="PROSITE" id="PS51098">
    <property type="entry name" value="PTS_EIIB_TYPE_1"/>
    <property type="match status" value="1"/>
</dbReference>
<feature type="transmembrane region" description="Helical" evidence="12">
    <location>
        <begin position="437"/>
        <end position="458"/>
    </location>
</feature>
<dbReference type="PROSITE" id="PS51103">
    <property type="entry name" value="PTS_EIIC_TYPE_1"/>
    <property type="match status" value="1"/>
</dbReference>
<dbReference type="InterPro" id="IPR001996">
    <property type="entry name" value="PTS_IIB_1"/>
</dbReference>
<organism evidence="15 16">
    <name type="scientific">Leptotrichia trevisanii</name>
    <dbReference type="NCBI Taxonomy" id="109328"/>
    <lineage>
        <taxon>Bacteria</taxon>
        <taxon>Fusobacteriati</taxon>
        <taxon>Fusobacteriota</taxon>
        <taxon>Fusobacteriia</taxon>
        <taxon>Fusobacteriales</taxon>
        <taxon>Leptotrichiaceae</taxon>
        <taxon>Leptotrichia</taxon>
    </lineage>
</organism>
<evidence type="ECO:0000256" key="4">
    <source>
        <dbReference type="ARBA" id="ARBA00022597"/>
    </source>
</evidence>
<dbReference type="EMBL" id="AP019831">
    <property type="protein sequence ID" value="BBM45079.1"/>
    <property type="molecule type" value="Genomic_DNA"/>
</dbReference>
<keyword evidence="4" id="KW-0762">Sugar transport</keyword>
<keyword evidence="2" id="KW-0813">Transport</keyword>
<feature type="transmembrane region" description="Helical" evidence="12">
    <location>
        <begin position="397"/>
        <end position="417"/>
    </location>
</feature>
<evidence type="ECO:0000256" key="6">
    <source>
        <dbReference type="ARBA" id="ARBA00022683"/>
    </source>
</evidence>
<dbReference type="GO" id="GO:0005886">
    <property type="term" value="C:plasma membrane"/>
    <property type="evidence" value="ECO:0007669"/>
    <property type="project" value="UniProtKB-SubCell"/>
</dbReference>
<keyword evidence="10 12" id="KW-0472">Membrane</keyword>
<keyword evidence="8" id="KW-0418">Kinase</keyword>
<dbReference type="AlphaFoldDB" id="A0A510K0B2"/>
<feature type="transmembrane region" description="Helical" evidence="12">
    <location>
        <begin position="299"/>
        <end position="318"/>
    </location>
</feature>
<dbReference type="GO" id="GO:0009401">
    <property type="term" value="P:phosphoenolpyruvate-dependent sugar phosphotransferase system"/>
    <property type="evidence" value="ECO:0007669"/>
    <property type="project" value="UniProtKB-KW"/>
</dbReference>
<evidence type="ECO:0000259" key="14">
    <source>
        <dbReference type="PROSITE" id="PS51103"/>
    </source>
</evidence>
<evidence type="ECO:0000256" key="1">
    <source>
        <dbReference type="ARBA" id="ARBA00004651"/>
    </source>
</evidence>
<evidence type="ECO:0000313" key="15">
    <source>
        <dbReference type="EMBL" id="BBM45079.1"/>
    </source>
</evidence>
<keyword evidence="3" id="KW-1003">Cell membrane</keyword>
<gene>
    <name evidence="15" type="ORF">JMUB3870_1197</name>
</gene>
<feature type="transmembrane region" description="Helical" evidence="12">
    <location>
        <begin position="247"/>
        <end position="270"/>
    </location>
</feature>
<feature type="domain" description="PTS EIIB type-1" evidence="13">
    <location>
        <begin position="4"/>
        <end position="84"/>
    </location>
</feature>
<dbReference type="InterPro" id="IPR018113">
    <property type="entry name" value="PTrfase_EIIB_Cys"/>
</dbReference>
<dbReference type="SUPFAM" id="SSF55604">
    <property type="entry name" value="Glucose permease domain IIB"/>
    <property type="match status" value="1"/>
</dbReference>
<dbReference type="Pfam" id="PF00367">
    <property type="entry name" value="PTS_EIIB"/>
    <property type="match status" value="1"/>
</dbReference>
<feature type="domain" description="PTS EIIC type-1" evidence="14">
    <location>
        <begin position="113"/>
        <end position="472"/>
    </location>
</feature>
<feature type="transmembrane region" description="Helical" evidence="12">
    <location>
        <begin position="223"/>
        <end position="240"/>
    </location>
</feature>
<dbReference type="InterPro" id="IPR036878">
    <property type="entry name" value="Glu_permease_IIB"/>
</dbReference>
<feature type="transmembrane region" description="Helical" evidence="12">
    <location>
        <begin position="183"/>
        <end position="203"/>
    </location>
</feature>
<reference evidence="15 16" key="1">
    <citation type="submission" date="2019-07" db="EMBL/GenBank/DDBJ databases">
        <title>Complete Genome Sequence of Leptotrichia trevisanii Strain JMUB3870.</title>
        <authorList>
            <person name="Watanabe S."/>
            <person name="Cui L."/>
        </authorList>
    </citation>
    <scope>NUCLEOTIDE SEQUENCE [LARGE SCALE GENOMIC DNA]</scope>
    <source>
        <strain evidence="15 16">JMUB3870</strain>
    </source>
</reference>
<dbReference type="PANTHER" id="PTHR30175">
    <property type="entry name" value="PHOSPHOTRANSFERASE SYSTEM TRANSPORT PROTEIN"/>
    <property type="match status" value="1"/>
</dbReference>
<evidence type="ECO:0000256" key="12">
    <source>
        <dbReference type="SAM" id="Phobius"/>
    </source>
</evidence>
<sequence>MDAKKTAREIYDILGGKENIVSNAVCMTRLRVKVREDINLEKLKKVDGILNVVNSDTLQIVLGPGKVNTVGDEFSKLSGIALGFSDSNVKDVANENKKANRQKHNGPVQQFLQKIANVFVPLLPGIIAAGLIMGLTNVTNVATNNAYSTVWWFAAIRSIGFVMFAYLAIYAGMNASKEFGGTAVLGGIIGSIFIANPALPLLLKVEEKNAIMLPFINHPFTPGMGGLLAALFMGMITAFLEKQIRKIIPTIFDTFFTPLLTLIIGIFIALLVIQPLGSFITEFIYAILDFTYNKLGILGGYLLAAGFLPLVSVGLHQALTPIHVMLNNPEGPTKGINYLLPILMMAGGGQVGAGIAIYIKTKNQRLKNMARDSIPVGILGIGEPLMYAVTLPLGKPFVTACLGSGIGGILAVLFHLGTISQGVSGLFGLLIVVPGTWIYFMIAMLGAYAGGFILTYFFGIDNENIEEMYGEQ</sequence>
<keyword evidence="9 12" id="KW-1133">Transmembrane helix</keyword>
<dbReference type="Pfam" id="PF02378">
    <property type="entry name" value="PTS_EIIC"/>
    <property type="match status" value="1"/>
</dbReference>
<feature type="transmembrane region" description="Helical" evidence="12">
    <location>
        <begin position="118"/>
        <end position="138"/>
    </location>
</feature>
<evidence type="ECO:0000256" key="8">
    <source>
        <dbReference type="ARBA" id="ARBA00022777"/>
    </source>
</evidence>
<keyword evidence="7 12" id="KW-0812">Transmembrane</keyword>
<evidence type="ECO:0000256" key="10">
    <source>
        <dbReference type="ARBA" id="ARBA00023136"/>
    </source>
</evidence>
<dbReference type="InterPro" id="IPR013013">
    <property type="entry name" value="PTS_EIIC_1"/>
</dbReference>
<protein>
    <submittedName>
        <fullName evidence="15">PTS system, N-acetylmuramic acid-specific IIB component</fullName>
    </submittedName>
</protein>
<dbReference type="PROSITE" id="PS01035">
    <property type="entry name" value="PTS_EIIB_TYPE_1_CYS"/>
    <property type="match status" value="1"/>
</dbReference>
<evidence type="ECO:0000256" key="11">
    <source>
        <dbReference type="PROSITE-ProRule" id="PRU00421"/>
    </source>
</evidence>
<keyword evidence="16" id="KW-1185">Reference proteome</keyword>
<feature type="transmembrane region" description="Helical" evidence="12">
    <location>
        <begin position="338"/>
        <end position="359"/>
    </location>
</feature>
<keyword evidence="5" id="KW-0808">Transferase</keyword>
<proteinExistence type="predicted"/>
<name>A0A510K0B2_9FUSO</name>
<evidence type="ECO:0000259" key="13">
    <source>
        <dbReference type="PROSITE" id="PS51098"/>
    </source>
</evidence>
<dbReference type="GO" id="GO:0016301">
    <property type="term" value="F:kinase activity"/>
    <property type="evidence" value="ECO:0007669"/>
    <property type="project" value="UniProtKB-KW"/>
</dbReference>